<sequence>MMLTLLLALATSVVDATPMTLNANCPPSFERTAANTCQLVTRYDAYDSLQNKGVGGTQTALPKARDGFSPQQIDLGRYLFFDPLLSGNHRQACASCHQPAQGFADGKALSTGTHGDIGTRSAPGLWNVAFQKKLFWDARADSLEQQALIPLFAPHEMANTAEQLLADLAASREYPALFAQAFPESSQFELSQVASALAAFQSSLISLNSRYDQYAHGYHEALNEEEIKGMNVFRSFVARCAECHTPPLFTNQQIAVIGTPEPDGMPFDSGAGNSSDKSKLRGAFKVPSLRNVARTAPYMHSGRFATLAEAAEFYTKGRGHAVADQKLLLHWHIWEPKLTPEEIGQISKFLHSLTDESLMPAVPNRLPSGLPLPAELRTPTAELRELRTPTDLNTKTVKLRTPIDLNTNAELRTPIDLNTKTKAESRTPIDLKSQINTENNSEKITTPSNTQGTQP</sequence>
<dbReference type="Pfam" id="PF03150">
    <property type="entry name" value="CCP_MauG"/>
    <property type="match status" value="1"/>
</dbReference>
<feature type="compositionally biased region" description="Polar residues" evidence="8">
    <location>
        <begin position="433"/>
        <end position="455"/>
    </location>
</feature>
<evidence type="ECO:0000256" key="3">
    <source>
        <dbReference type="ARBA" id="ARBA00022723"/>
    </source>
</evidence>
<dbReference type="Gene3D" id="1.10.760.10">
    <property type="entry name" value="Cytochrome c-like domain"/>
    <property type="match status" value="2"/>
</dbReference>
<dbReference type="GO" id="GO:0004130">
    <property type="term" value="F:cytochrome-c peroxidase activity"/>
    <property type="evidence" value="ECO:0007669"/>
    <property type="project" value="TreeGrafter"/>
</dbReference>
<comment type="subcellular location">
    <subcellularLocation>
        <location evidence="1">Cell envelope</location>
    </subcellularLocation>
</comment>
<proteinExistence type="predicted"/>
<feature type="chain" id="PRO_5019012705" evidence="9">
    <location>
        <begin position="17"/>
        <end position="455"/>
    </location>
</feature>
<evidence type="ECO:0000256" key="6">
    <source>
        <dbReference type="ARBA" id="ARBA00023004"/>
    </source>
</evidence>
<evidence type="ECO:0000256" key="2">
    <source>
        <dbReference type="ARBA" id="ARBA00022617"/>
    </source>
</evidence>
<evidence type="ECO:0000313" key="11">
    <source>
        <dbReference type="EMBL" id="RVU35576.1"/>
    </source>
</evidence>
<dbReference type="EMBL" id="SACS01000014">
    <property type="protein sequence ID" value="RVU35576.1"/>
    <property type="molecule type" value="Genomic_DNA"/>
</dbReference>
<keyword evidence="11" id="KW-0575">Peroxidase</keyword>
<evidence type="ECO:0000256" key="1">
    <source>
        <dbReference type="ARBA" id="ARBA00004196"/>
    </source>
</evidence>
<organism evidence="11 12">
    <name type="scientific">Rheinheimera riviphila</name>
    <dbReference type="NCBI Taxonomy" id="1834037"/>
    <lineage>
        <taxon>Bacteria</taxon>
        <taxon>Pseudomonadati</taxon>
        <taxon>Pseudomonadota</taxon>
        <taxon>Gammaproteobacteria</taxon>
        <taxon>Chromatiales</taxon>
        <taxon>Chromatiaceae</taxon>
        <taxon>Rheinheimera</taxon>
    </lineage>
</organism>
<keyword evidence="4 9" id="KW-0732">Signal</keyword>
<evidence type="ECO:0000256" key="8">
    <source>
        <dbReference type="SAM" id="MobiDB-lite"/>
    </source>
</evidence>
<dbReference type="GO" id="GO:0046872">
    <property type="term" value="F:metal ion binding"/>
    <property type="evidence" value="ECO:0007669"/>
    <property type="project" value="UniProtKB-KW"/>
</dbReference>
<feature type="domain" description="Cytochrome c" evidence="10">
    <location>
        <begin position="71"/>
        <end position="172"/>
    </location>
</feature>
<gene>
    <name evidence="11" type="ORF">EOE67_13355</name>
</gene>
<evidence type="ECO:0000313" key="12">
    <source>
        <dbReference type="Proteomes" id="UP000283077"/>
    </source>
</evidence>
<evidence type="ECO:0000256" key="7">
    <source>
        <dbReference type="PROSITE-ProRule" id="PRU00433"/>
    </source>
</evidence>
<dbReference type="PANTHER" id="PTHR30600:SF10">
    <property type="entry name" value="BLL6722 PROTEIN"/>
    <property type="match status" value="1"/>
</dbReference>
<dbReference type="InterPro" id="IPR051395">
    <property type="entry name" value="Cytochrome_c_Peroxidase/MauG"/>
</dbReference>
<keyword evidence="2 7" id="KW-0349">Heme</keyword>
<dbReference type="PROSITE" id="PS51007">
    <property type="entry name" value="CYTC"/>
    <property type="match status" value="2"/>
</dbReference>
<feature type="signal peptide" evidence="9">
    <location>
        <begin position="1"/>
        <end position="16"/>
    </location>
</feature>
<accession>A0A437QM20</accession>
<name>A0A437QM20_9GAMM</name>
<keyword evidence="6 7" id="KW-0408">Iron</keyword>
<evidence type="ECO:0000256" key="9">
    <source>
        <dbReference type="SAM" id="SignalP"/>
    </source>
</evidence>
<dbReference type="Proteomes" id="UP000283077">
    <property type="component" value="Unassembled WGS sequence"/>
</dbReference>
<dbReference type="OrthoDB" id="9805202at2"/>
<evidence type="ECO:0000259" key="10">
    <source>
        <dbReference type="PROSITE" id="PS51007"/>
    </source>
</evidence>
<keyword evidence="3 7" id="KW-0479">Metal-binding</keyword>
<dbReference type="SUPFAM" id="SSF46626">
    <property type="entry name" value="Cytochrome c"/>
    <property type="match status" value="2"/>
</dbReference>
<keyword evidence="5" id="KW-0560">Oxidoreductase</keyword>
<feature type="compositionally biased region" description="Basic and acidic residues" evidence="8">
    <location>
        <begin position="419"/>
        <end position="429"/>
    </location>
</feature>
<keyword evidence="12" id="KW-1185">Reference proteome</keyword>
<evidence type="ECO:0000256" key="4">
    <source>
        <dbReference type="ARBA" id="ARBA00022729"/>
    </source>
</evidence>
<dbReference type="GO" id="GO:0009055">
    <property type="term" value="F:electron transfer activity"/>
    <property type="evidence" value="ECO:0007669"/>
    <property type="project" value="InterPro"/>
</dbReference>
<dbReference type="InterPro" id="IPR009056">
    <property type="entry name" value="Cyt_c-like_dom"/>
</dbReference>
<comment type="caution">
    <text evidence="11">The sequence shown here is derived from an EMBL/GenBank/DDBJ whole genome shotgun (WGS) entry which is preliminary data.</text>
</comment>
<protein>
    <submittedName>
        <fullName evidence="11">Cytochrome-c peroxidase</fullName>
    </submittedName>
</protein>
<dbReference type="RefSeq" id="WP_127699720.1">
    <property type="nucleotide sequence ID" value="NZ_SACS01000014.1"/>
</dbReference>
<dbReference type="AlphaFoldDB" id="A0A437QM20"/>
<dbReference type="PANTHER" id="PTHR30600">
    <property type="entry name" value="CYTOCHROME C PEROXIDASE-RELATED"/>
    <property type="match status" value="1"/>
</dbReference>
<reference evidence="11 12" key="1">
    <citation type="submission" date="2019-01" db="EMBL/GenBank/DDBJ databases">
        <authorList>
            <person name="Chen W.-M."/>
        </authorList>
    </citation>
    <scope>NUCLEOTIDE SEQUENCE [LARGE SCALE GENOMIC DNA]</scope>
    <source>
        <strain evidence="11 12">KYPC3</strain>
    </source>
</reference>
<dbReference type="InterPro" id="IPR004852">
    <property type="entry name" value="Di-haem_cyt_c_peroxidsae"/>
</dbReference>
<feature type="region of interest" description="Disordered" evidence="8">
    <location>
        <begin position="416"/>
        <end position="455"/>
    </location>
</feature>
<evidence type="ECO:0000256" key="5">
    <source>
        <dbReference type="ARBA" id="ARBA00023002"/>
    </source>
</evidence>
<dbReference type="InterPro" id="IPR036909">
    <property type="entry name" value="Cyt_c-like_dom_sf"/>
</dbReference>
<dbReference type="GO" id="GO:0020037">
    <property type="term" value="F:heme binding"/>
    <property type="evidence" value="ECO:0007669"/>
    <property type="project" value="InterPro"/>
</dbReference>
<dbReference type="GO" id="GO:0030313">
    <property type="term" value="C:cell envelope"/>
    <property type="evidence" value="ECO:0007669"/>
    <property type="project" value="UniProtKB-SubCell"/>
</dbReference>
<feature type="domain" description="Cytochrome c" evidence="10">
    <location>
        <begin position="224"/>
        <end position="354"/>
    </location>
</feature>